<gene>
    <name evidence="15" type="ORF">FWK35_00007657</name>
</gene>
<evidence type="ECO:0000256" key="13">
    <source>
        <dbReference type="SAM" id="Phobius"/>
    </source>
</evidence>
<dbReference type="PRINTS" id="PR01415">
    <property type="entry name" value="ANKYRIN"/>
</dbReference>
<dbReference type="PANTHER" id="PTHR47143:SF1">
    <property type="entry name" value="ION_TRANS DOMAIN-CONTAINING PROTEIN"/>
    <property type="match status" value="1"/>
</dbReference>
<dbReference type="Pfam" id="PF12796">
    <property type="entry name" value="Ank_2"/>
    <property type="match status" value="4"/>
</dbReference>
<feature type="domain" description="Ion transport" evidence="14">
    <location>
        <begin position="692"/>
        <end position="948"/>
    </location>
</feature>
<evidence type="ECO:0000256" key="10">
    <source>
        <dbReference type="ARBA" id="ARBA00023180"/>
    </source>
</evidence>
<keyword evidence="15" id="KW-0675">Receptor</keyword>
<dbReference type="SUPFAM" id="SSF48403">
    <property type="entry name" value="Ankyrin repeat"/>
    <property type="match status" value="3"/>
</dbReference>
<name>A0A6G0ZGQ1_APHCR</name>
<evidence type="ECO:0000313" key="16">
    <source>
        <dbReference type="Proteomes" id="UP000478052"/>
    </source>
</evidence>
<feature type="repeat" description="ANK" evidence="12">
    <location>
        <begin position="383"/>
        <end position="415"/>
    </location>
</feature>
<protein>
    <submittedName>
        <fullName evidence="15">Transient receptor potential cation channel subfamily A member 1 isoform X2</fullName>
    </submittedName>
</protein>
<evidence type="ECO:0000256" key="8">
    <source>
        <dbReference type="ARBA" id="ARBA00023065"/>
    </source>
</evidence>
<evidence type="ECO:0000313" key="15">
    <source>
        <dbReference type="EMBL" id="KAF0770012.1"/>
    </source>
</evidence>
<dbReference type="InterPro" id="IPR002110">
    <property type="entry name" value="Ankyrin_rpt"/>
</dbReference>
<keyword evidence="8" id="KW-0406">Ion transport</keyword>
<evidence type="ECO:0000256" key="2">
    <source>
        <dbReference type="ARBA" id="ARBA00022448"/>
    </source>
</evidence>
<feature type="transmembrane region" description="Helical" evidence="13">
    <location>
        <begin position="795"/>
        <end position="815"/>
    </location>
</feature>
<evidence type="ECO:0000256" key="12">
    <source>
        <dbReference type="PROSITE-ProRule" id="PRU00023"/>
    </source>
</evidence>
<feature type="repeat" description="ANK" evidence="12">
    <location>
        <begin position="130"/>
        <end position="152"/>
    </location>
</feature>
<dbReference type="EMBL" id="VUJU01000498">
    <property type="protein sequence ID" value="KAF0770012.1"/>
    <property type="molecule type" value="Genomic_DNA"/>
</dbReference>
<evidence type="ECO:0000256" key="7">
    <source>
        <dbReference type="ARBA" id="ARBA00023043"/>
    </source>
</evidence>
<evidence type="ECO:0000256" key="9">
    <source>
        <dbReference type="ARBA" id="ARBA00023136"/>
    </source>
</evidence>
<feature type="repeat" description="ANK" evidence="12">
    <location>
        <begin position="62"/>
        <end position="94"/>
    </location>
</feature>
<dbReference type="Gene3D" id="1.10.287.70">
    <property type="match status" value="1"/>
</dbReference>
<evidence type="ECO:0000256" key="5">
    <source>
        <dbReference type="ARBA" id="ARBA00022737"/>
    </source>
</evidence>
<feature type="repeat" description="ANK" evidence="12">
    <location>
        <begin position="205"/>
        <end position="237"/>
    </location>
</feature>
<evidence type="ECO:0000256" key="4">
    <source>
        <dbReference type="ARBA" id="ARBA00022692"/>
    </source>
</evidence>
<feature type="repeat" description="ANK" evidence="12">
    <location>
        <begin position="416"/>
        <end position="448"/>
    </location>
</feature>
<evidence type="ECO:0000259" key="14">
    <source>
        <dbReference type="Pfam" id="PF00520"/>
    </source>
</evidence>
<reference evidence="15 16" key="1">
    <citation type="submission" date="2019-08" db="EMBL/GenBank/DDBJ databases">
        <title>Whole genome of Aphis craccivora.</title>
        <authorList>
            <person name="Voronova N.V."/>
            <person name="Shulinski R.S."/>
            <person name="Bandarenka Y.V."/>
            <person name="Zhorov D.G."/>
            <person name="Warner D."/>
        </authorList>
    </citation>
    <scope>NUCLEOTIDE SEQUENCE [LARGE SCALE GENOMIC DNA]</scope>
    <source>
        <strain evidence="15">180601</strain>
        <tissue evidence="15">Whole Body</tissue>
    </source>
</reference>
<dbReference type="AlphaFoldDB" id="A0A6G0ZGQ1"/>
<keyword evidence="4 13" id="KW-0812">Transmembrane</keyword>
<evidence type="ECO:0000256" key="6">
    <source>
        <dbReference type="ARBA" id="ARBA00022989"/>
    </source>
</evidence>
<feature type="transmembrane region" description="Helical" evidence="13">
    <location>
        <begin position="835"/>
        <end position="857"/>
    </location>
</feature>
<dbReference type="Pfam" id="PF00023">
    <property type="entry name" value="Ank"/>
    <property type="match status" value="2"/>
</dbReference>
<dbReference type="PROSITE" id="PS50297">
    <property type="entry name" value="ANK_REP_REGION"/>
    <property type="match status" value="10"/>
</dbReference>
<keyword evidence="2" id="KW-0813">Transport</keyword>
<feature type="repeat" description="ANK" evidence="12">
    <location>
        <begin position="276"/>
        <end position="308"/>
    </location>
</feature>
<dbReference type="GO" id="GO:0034703">
    <property type="term" value="C:cation channel complex"/>
    <property type="evidence" value="ECO:0007669"/>
    <property type="project" value="UniProtKB-ARBA"/>
</dbReference>
<feature type="repeat" description="ANK" evidence="12">
    <location>
        <begin position="29"/>
        <end position="61"/>
    </location>
</feature>
<evidence type="ECO:0000256" key="3">
    <source>
        <dbReference type="ARBA" id="ARBA00022606"/>
    </source>
</evidence>
<accession>A0A6G0ZGQ1</accession>
<keyword evidence="11" id="KW-0407">Ion channel</keyword>
<keyword evidence="7 12" id="KW-0040">ANK repeat</keyword>
<organism evidence="15 16">
    <name type="scientific">Aphis craccivora</name>
    <name type="common">Cowpea aphid</name>
    <dbReference type="NCBI Taxonomy" id="307492"/>
    <lineage>
        <taxon>Eukaryota</taxon>
        <taxon>Metazoa</taxon>
        <taxon>Ecdysozoa</taxon>
        <taxon>Arthropoda</taxon>
        <taxon>Hexapoda</taxon>
        <taxon>Insecta</taxon>
        <taxon>Pterygota</taxon>
        <taxon>Neoptera</taxon>
        <taxon>Paraneoptera</taxon>
        <taxon>Hemiptera</taxon>
        <taxon>Sternorrhyncha</taxon>
        <taxon>Aphidomorpha</taxon>
        <taxon>Aphidoidea</taxon>
        <taxon>Aphididae</taxon>
        <taxon>Aphidini</taxon>
        <taxon>Aphis</taxon>
        <taxon>Aphis</taxon>
    </lineage>
</organism>
<dbReference type="PROSITE" id="PS50088">
    <property type="entry name" value="ANK_REPEAT"/>
    <property type="match status" value="10"/>
</dbReference>
<comment type="subcellular location">
    <subcellularLocation>
        <location evidence="1">Membrane</location>
        <topology evidence="1">Multi-pass membrane protein</topology>
    </subcellularLocation>
</comment>
<proteinExistence type="predicted"/>
<keyword evidence="16" id="KW-1185">Reference proteome</keyword>
<evidence type="ECO:0000256" key="1">
    <source>
        <dbReference type="ARBA" id="ARBA00004141"/>
    </source>
</evidence>
<feature type="repeat" description="ANK" evidence="12">
    <location>
        <begin position="452"/>
        <end position="484"/>
    </location>
</feature>
<dbReference type="InterPro" id="IPR005821">
    <property type="entry name" value="Ion_trans_dom"/>
</dbReference>
<evidence type="ECO:0000256" key="11">
    <source>
        <dbReference type="ARBA" id="ARBA00023303"/>
    </source>
</evidence>
<keyword evidence="6 13" id="KW-1133">Transmembrane helix</keyword>
<keyword evidence="9 13" id="KW-0472">Membrane</keyword>
<comment type="caution">
    <text evidence="15">The sequence shown here is derived from an EMBL/GenBank/DDBJ whole genome shotgun (WGS) entry which is preliminary data.</text>
</comment>
<dbReference type="GO" id="GO:0005216">
    <property type="term" value="F:monoatomic ion channel activity"/>
    <property type="evidence" value="ECO:0007669"/>
    <property type="project" value="InterPro"/>
</dbReference>
<feature type="transmembrane region" description="Helical" evidence="13">
    <location>
        <begin position="769"/>
        <end position="789"/>
    </location>
</feature>
<feature type="repeat" description="ANK" evidence="12">
    <location>
        <begin position="484"/>
        <end position="504"/>
    </location>
</feature>
<keyword evidence="10" id="KW-0325">Glycoprotein</keyword>
<feature type="transmembrane region" description="Helical" evidence="13">
    <location>
        <begin position="685"/>
        <end position="710"/>
    </location>
</feature>
<dbReference type="PANTHER" id="PTHR47143">
    <property type="entry name" value="TRANSIENT RECEPTOR POTENTIAL CATION CHANNEL PROTEIN PAINLESS"/>
    <property type="match status" value="1"/>
</dbReference>
<feature type="transmembrane region" description="Helical" evidence="13">
    <location>
        <begin position="730"/>
        <end position="748"/>
    </location>
</feature>
<keyword evidence="3" id="KW-0716">Sensory transduction</keyword>
<sequence length="1119" mass="125563">MSAAESGNLDDFNRLFIAEPARLDVRDSKGRAAVHQAAARNKLNILQFIRNHGGDLNLRDSFGNTPLHIAIEHNSLDAVEYLFQNGADPSALNDKKQAALHLAVELNRVGVLQVMCKFKDRIEIGQGGKHGRTALHLAAIHDNDECARILMRDLGADNRQPCHNGYYPIHEAAKNAASRTMEVLLQWAESRGNSRHQMISFFDAEGNVPLHSAVHSGDFKAVELCLKSGAKISTQQYDLSTPVHLACAQGAIDIVKLMFGLQPDEKAQCLCSCDVQKMTPLHCAAMFDRSEIVQYLIEEGADINALDKESRSPLLLAASRSGWRTVASLIRLGADIQVKDSSKRNVLHLVVMYGGRLDEFAHEITMANHQGALEMLLNEKDNTGCSPLHYASRGGHIRSLESLIRLGACVNIKNYNGESPLHFGARYGRYNIVKRLLNSEKGAFIINESDGEGLTPLHIASQQGHTKVVQLFLNRGALLHRDHKGRNPLHLAAMSGHTQTIELLHSVHSHLLDQCDKDKNTALHLATMENKPNAITLLLYMNCKLLFNSLDLSAIDYAIYYKFPEAALAMVTHDSRAEEIMTLKSDRHPCVTLALIASMPRVFEAVQDKCITKANCKKDSKQFYIKYSFSCLQCPVVQKSGATGTLKPTPLPALNAMVNHGRVELLAHPLSQKYLQMKWNTYGKYFHLAHLLFYTIFLIFVTLFSSQLMVHNQNTYNATSNALLTVDTTTNVATLKTVAVMIVIYVFMNSAREGIQFYQQGWPYLLDPTNVVAILLYFSAIAMIAPILTNCLPEYQISFASITVFLSWFTLLLNLQRFDQVGIYVVMFLEILQTLIKVLLLFSILIAAFGLAFYILLSRGNHLSFSTIPMSLLRTFAMMLGEIDLLGTYIQPLYAEDDQEENGQIRTIPYPVPVFLMLGVFMVLMPILLMNLLIGLAVGDIESVRRNAQLKRLAMQVVLHTELERKLPHVLLEKIDKAEQIEYPNERKTKMGFLDFILRKWFCNPFSDDGKPSNNHNISYSAQVYAIEMVLENNENHLADEIGKVKDRLKTITSSLENQQTFLRLIIQKMEIKTEEDEVDEGVSAKEMAFTNNINGKWSSPRVRSKLKASFSFSKCHTK</sequence>
<feature type="transmembrane region" description="Helical" evidence="13">
    <location>
        <begin position="914"/>
        <end position="938"/>
    </location>
</feature>
<dbReference type="InterPro" id="IPR052076">
    <property type="entry name" value="TRP_cation_channel"/>
</dbReference>
<dbReference type="OrthoDB" id="1661883at2759"/>
<dbReference type="Pfam" id="PF00520">
    <property type="entry name" value="Ion_trans"/>
    <property type="match status" value="1"/>
</dbReference>
<dbReference type="Gene3D" id="1.25.40.20">
    <property type="entry name" value="Ankyrin repeat-containing domain"/>
    <property type="match status" value="4"/>
</dbReference>
<feature type="repeat" description="ANK" evidence="12">
    <location>
        <begin position="309"/>
        <end position="341"/>
    </location>
</feature>
<dbReference type="Proteomes" id="UP000478052">
    <property type="component" value="Unassembled WGS sequence"/>
</dbReference>
<dbReference type="SMART" id="SM00248">
    <property type="entry name" value="ANK"/>
    <property type="match status" value="15"/>
</dbReference>
<dbReference type="InterPro" id="IPR036770">
    <property type="entry name" value="Ankyrin_rpt-contain_sf"/>
</dbReference>
<keyword evidence="5" id="KW-0677">Repeat</keyword>